<sequence length="212" mass="24370">MENNVNDFMNQNGVKPGFLEESKDTDLINFEISMESTDNETNEATQSCQVKNIEAIHPKEVCDESQIGQEKIENEASPNEVKKRWGKKEDKILWKTIRRDISHGVYTLEILKNIPLAEAKDNINIIQLSDSIGWKTTNAKLLERIQKSISDNFSAREEILLRKLIKKKSYKNLDYEAILSHFPGKSKVRIVQVCQDFCEAKKMKKLTAAKII</sequence>
<proteinExistence type="predicted"/>
<protein>
    <submittedName>
        <fullName evidence="1">Uncharacterized protein</fullName>
    </submittedName>
</protein>
<keyword evidence="2" id="KW-1185">Reference proteome</keyword>
<reference evidence="1" key="1">
    <citation type="submission" date="2023-07" db="EMBL/GenBank/DDBJ databases">
        <authorList>
            <consortium name="AG Swart"/>
            <person name="Singh M."/>
            <person name="Singh A."/>
            <person name="Seah K."/>
            <person name="Emmerich C."/>
        </authorList>
    </citation>
    <scope>NUCLEOTIDE SEQUENCE</scope>
    <source>
        <strain evidence="1">DP1</strain>
    </source>
</reference>
<evidence type="ECO:0000313" key="1">
    <source>
        <dbReference type="EMBL" id="CAI2373349.1"/>
    </source>
</evidence>
<gene>
    <name evidence="1" type="ORF">ECRASSUSDP1_LOCUS14691</name>
</gene>
<name>A0AAD1XII0_EUPCR</name>
<organism evidence="1 2">
    <name type="scientific">Euplotes crassus</name>
    <dbReference type="NCBI Taxonomy" id="5936"/>
    <lineage>
        <taxon>Eukaryota</taxon>
        <taxon>Sar</taxon>
        <taxon>Alveolata</taxon>
        <taxon>Ciliophora</taxon>
        <taxon>Intramacronucleata</taxon>
        <taxon>Spirotrichea</taxon>
        <taxon>Hypotrichia</taxon>
        <taxon>Euplotida</taxon>
        <taxon>Euplotidae</taxon>
        <taxon>Moneuplotes</taxon>
    </lineage>
</organism>
<dbReference type="Proteomes" id="UP001295684">
    <property type="component" value="Unassembled WGS sequence"/>
</dbReference>
<evidence type="ECO:0000313" key="2">
    <source>
        <dbReference type="Proteomes" id="UP001295684"/>
    </source>
</evidence>
<accession>A0AAD1XII0</accession>
<comment type="caution">
    <text evidence="1">The sequence shown here is derived from an EMBL/GenBank/DDBJ whole genome shotgun (WGS) entry which is preliminary data.</text>
</comment>
<dbReference type="AlphaFoldDB" id="A0AAD1XII0"/>
<dbReference type="EMBL" id="CAMPGE010014692">
    <property type="protein sequence ID" value="CAI2373349.1"/>
    <property type="molecule type" value="Genomic_DNA"/>
</dbReference>